<dbReference type="PROSITE" id="PS50109">
    <property type="entry name" value="HIS_KIN"/>
    <property type="match status" value="1"/>
</dbReference>
<organism evidence="13 14">
    <name type="scientific">Hydrogenophaga taeniospiralis CCUG 15921</name>
    <dbReference type="NCBI Taxonomy" id="1281780"/>
    <lineage>
        <taxon>Bacteria</taxon>
        <taxon>Pseudomonadati</taxon>
        <taxon>Pseudomonadota</taxon>
        <taxon>Betaproteobacteria</taxon>
        <taxon>Burkholderiales</taxon>
        <taxon>Comamonadaceae</taxon>
        <taxon>Hydrogenophaga</taxon>
    </lineage>
</organism>
<comment type="catalytic activity">
    <reaction evidence="1">
        <text>ATP + protein L-histidine = ADP + protein N-phospho-L-histidine.</text>
        <dbReference type="EC" id="2.7.13.3"/>
    </reaction>
</comment>
<evidence type="ECO:0000259" key="11">
    <source>
        <dbReference type="PROSITE" id="PS50112"/>
    </source>
</evidence>
<feature type="domain" description="Histidine kinase" evidence="10">
    <location>
        <begin position="452"/>
        <end position="665"/>
    </location>
</feature>
<feature type="transmembrane region" description="Helical" evidence="9">
    <location>
        <begin position="34"/>
        <end position="56"/>
    </location>
</feature>
<dbReference type="InterPro" id="IPR000700">
    <property type="entry name" value="PAS-assoc_C"/>
</dbReference>
<feature type="domain" description="PAS" evidence="11">
    <location>
        <begin position="305"/>
        <end position="352"/>
    </location>
</feature>
<dbReference type="InterPro" id="IPR013656">
    <property type="entry name" value="PAS_4"/>
</dbReference>
<keyword evidence="5" id="KW-0547">Nucleotide-binding</keyword>
<evidence type="ECO:0000259" key="12">
    <source>
        <dbReference type="PROSITE" id="PS50113"/>
    </source>
</evidence>
<feature type="domain" description="PAC" evidence="12">
    <location>
        <begin position="380"/>
        <end position="432"/>
    </location>
</feature>
<evidence type="ECO:0000313" key="14">
    <source>
        <dbReference type="Proteomes" id="UP001152876"/>
    </source>
</evidence>
<keyword evidence="8" id="KW-0902">Two-component regulatory system</keyword>
<reference evidence="13" key="1">
    <citation type="submission" date="2013-01" db="EMBL/GenBank/DDBJ databases">
        <title>Genome draft of Hydrogenophaga taeniospiralis 2K1.</title>
        <authorList>
            <person name="Gomila M."/>
            <person name="Lalucat J."/>
        </authorList>
    </citation>
    <scope>NUCLEOTIDE SEQUENCE</scope>
    <source>
        <strain evidence="13">CCUG 15921</strain>
    </source>
</reference>
<dbReference type="PANTHER" id="PTHR43065:SF46">
    <property type="entry name" value="C4-DICARBOXYLATE TRANSPORT SENSOR PROTEIN DCTB"/>
    <property type="match status" value="1"/>
</dbReference>
<protein>
    <recommendedName>
        <fullName evidence="2">histidine kinase</fullName>
        <ecNumber evidence="2">2.7.13.3</ecNumber>
    </recommendedName>
</protein>
<dbReference type="SMART" id="SM00388">
    <property type="entry name" value="HisKA"/>
    <property type="match status" value="1"/>
</dbReference>
<dbReference type="PRINTS" id="PR00344">
    <property type="entry name" value="BCTRLSENSOR"/>
</dbReference>
<keyword evidence="3" id="KW-0597">Phosphoprotein</keyword>
<dbReference type="EMBL" id="AOGK01000003">
    <property type="protein sequence ID" value="MDG5974736.1"/>
    <property type="molecule type" value="Genomic_DNA"/>
</dbReference>
<dbReference type="InterPro" id="IPR003661">
    <property type="entry name" value="HisK_dim/P_dom"/>
</dbReference>
<keyword evidence="6 13" id="KW-0418">Kinase</keyword>
<dbReference type="PROSITE" id="PS50112">
    <property type="entry name" value="PAS"/>
    <property type="match status" value="1"/>
</dbReference>
<name>A0A9X4NRP8_9BURK</name>
<keyword evidence="14" id="KW-1185">Reference proteome</keyword>
<dbReference type="EC" id="2.7.13.3" evidence="2"/>
<dbReference type="SUPFAM" id="SSF55785">
    <property type="entry name" value="PYP-like sensor domain (PAS domain)"/>
    <property type="match status" value="1"/>
</dbReference>
<dbReference type="InterPro" id="IPR001610">
    <property type="entry name" value="PAC"/>
</dbReference>
<dbReference type="Gene3D" id="3.30.450.20">
    <property type="entry name" value="PAS domain"/>
    <property type="match status" value="1"/>
</dbReference>
<dbReference type="Proteomes" id="UP001152876">
    <property type="component" value="Unassembled WGS sequence"/>
</dbReference>
<evidence type="ECO:0000256" key="4">
    <source>
        <dbReference type="ARBA" id="ARBA00022679"/>
    </source>
</evidence>
<dbReference type="Gene3D" id="1.10.287.130">
    <property type="match status" value="1"/>
</dbReference>
<dbReference type="Pfam" id="PF02518">
    <property type="entry name" value="HATPase_c"/>
    <property type="match status" value="1"/>
</dbReference>
<evidence type="ECO:0000256" key="1">
    <source>
        <dbReference type="ARBA" id="ARBA00000085"/>
    </source>
</evidence>
<dbReference type="InterPro" id="IPR004358">
    <property type="entry name" value="Sig_transdc_His_kin-like_C"/>
</dbReference>
<dbReference type="GO" id="GO:0005524">
    <property type="term" value="F:ATP binding"/>
    <property type="evidence" value="ECO:0007669"/>
    <property type="project" value="UniProtKB-KW"/>
</dbReference>
<evidence type="ECO:0000313" key="13">
    <source>
        <dbReference type="EMBL" id="MDG5974736.1"/>
    </source>
</evidence>
<dbReference type="CDD" id="cd00082">
    <property type="entry name" value="HisKA"/>
    <property type="match status" value="1"/>
</dbReference>
<keyword evidence="7" id="KW-0067">ATP-binding</keyword>
<dbReference type="InterPro" id="IPR005467">
    <property type="entry name" value="His_kinase_dom"/>
</dbReference>
<evidence type="ECO:0000256" key="7">
    <source>
        <dbReference type="ARBA" id="ARBA00022840"/>
    </source>
</evidence>
<dbReference type="PANTHER" id="PTHR43065">
    <property type="entry name" value="SENSOR HISTIDINE KINASE"/>
    <property type="match status" value="1"/>
</dbReference>
<dbReference type="SUPFAM" id="SSF47384">
    <property type="entry name" value="Homodimeric domain of signal transducing histidine kinase"/>
    <property type="match status" value="1"/>
</dbReference>
<evidence type="ECO:0000259" key="10">
    <source>
        <dbReference type="PROSITE" id="PS50109"/>
    </source>
</evidence>
<evidence type="ECO:0000256" key="2">
    <source>
        <dbReference type="ARBA" id="ARBA00012438"/>
    </source>
</evidence>
<dbReference type="InterPro" id="IPR003594">
    <property type="entry name" value="HATPase_dom"/>
</dbReference>
<dbReference type="NCBIfam" id="TIGR00229">
    <property type="entry name" value="sensory_box"/>
    <property type="match status" value="1"/>
</dbReference>
<evidence type="ECO:0000256" key="8">
    <source>
        <dbReference type="ARBA" id="ARBA00023012"/>
    </source>
</evidence>
<evidence type="ECO:0000256" key="9">
    <source>
        <dbReference type="SAM" id="Phobius"/>
    </source>
</evidence>
<evidence type="ECO:0000256" key="6">
    <source>
        <dbReference type="ARBA" id="ARBA00022777"/>
    </source>
</evidence>
<dbReference type="AlphaFoldDB" id="A0A9X4NRP8"/>
<dbReference type="SMART" id="SM00387">
    <property type="entry name" value="HATPase_c"/>
    <property type="match status" value="1"/>
</dbReference>
<dbReference type="Gene3D" id="3.30.565.10">
    <property type="entry name" value="Histidine kinase-like ATPase, C-terminal domain"/>
    <property type="match status" value="1"/>
</dbReference>
<feature type="transmembrane region" description="Helical" evidence="9">
    <location>
        <begin position="196"/>
        <end position="218"/>
    </location>
</feature>
<feature type="transmembrane region" description="Helical" evidence="9">
    <location>
        <begin position="270"/>
        <end position="290"/>
    </location>
</feature>
<proteinExistence type="predicted"/>
<dbReference type="GO" id="GO:0000155">
    <property type="term" value="F:phosphorelay sensor kinase activity"/>
    <property type="evidence" value="ECO:0007669"/>
    <property type="project" value="InterPro"/>
</dbReference>
<evidence type="ECO:0000256" key="5">
    <source>
        <dbReference type="ARBA" id="ARBA00022741"/>
    </source>
</evidence>
<dbReference type="InterPro" id="IPR036890">
    <property type="entry name" value="HATPase_C_sf"/>
</dbReference>
<comment type="caution">
    <text evidence="13">The sequence shown here is derived from an EMBL/GenBank/DDBJ whole genome shotgun (WGS) entry which is preliminary data.</text>
</comment>
<accession>A0A9X4NRP8</accession>
<evidence type="ECO:0000256" key="3">
    <source>
        <dbReference type="ARBA" id="ARBA00022553"/>
    </source>
</evidence>
<dbReference type="SUPFAM" id="SSF55874">
    <property type="entry name" value="ATPase domain of HSP90 chaperone/DNA topoisomerase II/histidine kinase"/>
    <property type="match status" value="1"/>
</dbReference>
<keyword evidence="9" id="KW-0812">Transmembrane</keyword>
<dbReference type="InterPro" id="IPR000014">
    <property type="entry name" value="PAS"/>
</dbReference>
<keyword evidence="9" id="KW-1133">Transmembrane helix</keyword>
<dbReference type="Pfam" id="PF00512">
    <property type="entry name" value="HisKA"/>
    <property type="match status" value="1"/>
</dbReference>
<gene>
    <name evidence="13" type="ORF">H010_05687</name>
</gene>
<dbReference type="SMART" id="SM00086">
    <property type="entry name" value="PAC"/>
    <property type="match status" value="1"/>
</dbReference>
<keyword evidence="4" id="KW-0808">Transferase</keyword>
<keyword evidence="9" id="KW-0472">Membrane</keyword>
<dbReference type="InterPro" id="IPR036097">
    <property type="entry name" value="HisK_dim/P_sf"/>
</dbReference>
<sequence length="665" mass="72027">MLAGNPTAMATEPTLDFQTLDLDTRQASALTRRAVTWLGALLLLVAASTVAMVLFLRSEETREEDRRRTADAEWLDQTLLFHFRRLEGDLGVMALQARQRVGAVGTAPLTGPWWREAGLVAAHGWLPAEQVEASDQWPTFLKEAARQPHNAAALATMLDTTRGLQRPAYAGPLAPADGSPGRQLWLAVPLFEQGRFVGATVAMVSVDVLLSAFIPAWFLQDHRLVLDDETTPQAPVGGGARFLAPINLPGAQLGLWVEALGNQAPLAPRAFFLVALVCLAGMLLTLVALWRDILRRQRAETRLQTQLALRTAMERSVALGLRAWDQAGHLIYANPAFGRLVGWTPQELIAHNGAPPYWPADQGEEFGQIRSQAGDVAAQAGTELQLQHRDGHRLDVLVHSAPLALASGEVVGWVGSALDITERRRVERLAARQQELLEASGRLVAMGEVASTLAHELNQPLGALSSFATGLLNRVREQRITFDEIVPVVERMERMAEKAGRVIQRINAFARRQDMTRQPLALRPFVARVAAGAPLPDGVTLDLQLPPGDGPTVPADALLLENALHNLVLNAGEWAPRSGRTPARVRVDLVSGDGQVGVRVADSGPGVPPEQLGTIFDAFASHKPGGMGMGLAICRSIVEAHHGRIEVERSAELQGAEFTLWLPLI</sequence>
<dbReference type="InterPro" id="IPR035965">
    <property type="entry name" value="PAS-like_dom_sf"/>
</dbReference>
<dbReference type="Pfam" id="PF08448">
    <property type="entry name" value="PAS_4"/>
    <property type="match status" value="1"/>
</dbReference>
<dbReference type="CDD" id="cd00130">
    <property type="entry name" value="PAS"/>
    <property type="match status" value="1"/>
</dbReference>
<dbReference type="PROSITE" id="PS50113">
    <property type="entry name" value="PAC"/>
    <property type="match status" value="1"/>
</dbReference>